<dbReference type="OrthoDB" id="1523307at2"/>
<name>A1ZK91_MICM2</name>
<accession>A1ZK91</accession>
<keyword evidence="2" id="KW-1185">Reference proteome</keyword>
<proteinExistence type="predicted"/>
<protein>
    <submittedName>
        <fullName evidence="1">Uncharacterized protein</fullName>
    </submittedName>
</protein>
<reference evidence="1 2" key="1">
    <citation type="submission" date="2007-01" db="EMBL/GenBank/DDBJ databases">
        <authorList>
            <person name="Haygood M."/>
            <person name="Podell S."/>
            <person name="Anderson C."/>
            <person name="Hopkinson B."/>
            <person name="Roe K."/>
            <person name="Barbeau K."/>
            <person name="Gaasterland T."/>
            <person name="Ferriera S."/>
            <person name="Johnson J."/>
            <person name="Kravitz S."/>
            <person name="Beeson K."/>
            <person name="Sutton G."/>
            <person name="Rogers Y.-H."/>
            <person name="Friedman R."/>
            <person name="Frazier M."/>
            <person name="Venter J.C."/>
        </authorList>
    </citation>
    <scope>NUCLEOTIDE SEQUENCE [LARGE SCALE GENOMIC DNA]</scope>
    <source>
        <strain evidence="1 2">ATCC 23134</strain>
    </source>
</reference>
<dbReference type="Proteomes" id="UP000004095">
    <property type="component" value="Unassembled WGS sequence"/>
</dbReference>
<comment type="caution">
    <text evidence="1">The sequence shown here is derived from an EMBL/GenBank/DDBJ whole genome shotgun (WGS) entry which is preliminary data.</text>
</comment>
<dbReference type="RefSeq" id="WP_002696699.1">
    <property type="nucleotide sequence ID" value="NZ_AAWS01000012.1"/>
</dbReference>
<dbReference type="eggNOG" id="ENOG502ZA5E">
    <property type="taxonomic scope" value="Bacteria"/>
</dbReference>
<evidence type="ECO:0000313" key="1">
    <source>
        <dbReference type="EMBL" id="EAY29117.1"/>
    </source>
</evidence>
<sequence>MKALDKDWLTSHLIDFEYKKYILLAYLKDIRQQFDRVALYPYLSDMVFHYKNLLAIKENKEVLFQSFPETVSKADFETLSLHYKKIVESDEIIDELEAIIEYAAPQFKTMLSEGKDIFEYIEENIEILPVGITPLHFQEGYFFLQQQGKKDTQVYEYQVSIFESANEKYRGIHTSFVESITRGIGRTFESLKLELIRKYKKLPNPATYLINSQVVCPVNATLLPVSKRMLMKYLATVH</sequence>
<dbReference type="AlphaFoldDB" id="A1ZK91"/>
<evidence type="ECO:0000313" key="2">
    <source>
        <dbReference type="Proteomes" id="UP000004095"/>
    </source>
</evidence>
<organism evidence="1 2">
    <name type="scientific">Microscilla marina ATCC 23134</name>
    <dbReference type="NCBI Taxonomy" id="313606"/>
    <lineage>
        <taxon>Bacteria</taxon>
        <taxon>Pseudomonadati</taxon>
        <taxon>Bacteroidota</taxon>
        <taxon>Cytophagia</taxon>
        <taxon>Cytophagales</taxon>
        <taxon>Microscillaceae</taxon>
        <taxon>Microscilla</taxon>
    </lineage>
</organism>
<gene>
    <name evidence="1" type="ORF">M23134_02308</name>
</gene>
<dbReference type="EMBL" id="AAWS01000012">
    <property type="protein sequence ID" value="EAY29117.1"/>
    <property type="molecule type" value="Genomic_DNA"/>
</dbReference>